<feature type="compositionally biased region" description="Basic and acidic residues" evidence="8">
    <location>
        <begin position="28"/>
        <end position="40"/>
    </location>
</feature>
<evidence type="ECO:0000313" key="13">
    <source>
        <dbReference type="Proteomes" id="UP000327044"/>
    </source>
</evidence>
<feature type="domain" description="B box-type" evidence="9">
    <location>
        <begin position="246"/>
        <end position="282"/>
    </location>
</feature>
<organism evidence="10">
    <name type="scientific">Photinus pyralis</name>
    <name type="common">Common eastern firefly</name>
    <name type="synonym">Lampyris pyralis</name>
    <dbReference type="NCBI Taxonomy" id="7054"/>
    <lineage>
        <taxon>Eukaryota</taxon>
        <taxon>Metazoa</taxon>
        <taxon>Ecdysozoa</taxon>
        <taxon>Arthropoda</taxon>
        <taxon>Hexapoda</taxon>
        <taxon>Insecta</taxon>
        <taxon>Pterygota</taxon>
        <taxon>Neoptera</taxon>
        <taxon>Endopterygota</taxon>
        <taxon>Coleoptera</taxon>
        <taxon>Polyphaga</taxon>
        <taxon>Elateriformia</taxon>
        <taxon>Elateroidea</taxon>
        <taxon>Lampyridae</taxon>
        <taxon>Lampyrinae</taxon>
        <taxon>Photinus</taxon>
    </lineage>
</organism>
<name>A0A1Y1NGD9_PHOPY</name>
<dbReference type="GO" id="GO:0061630">
    <property type="term" value="F:ubiquitin protein ligase activity"/>
    <property type="evidence" value="ECO:0007669"/>
    <property type="project" value="TreeGrafter"/>
</dbReference>
<dbReference type="Proteomes" id="UP000327044">
    <property type="component" value="Unassembled WGS sequence"/>
</dbReference>
<proteinExistence type="inferred from homology"/>
<gene>
    <name evidence="11" type="ORF">PPYR_09593</name>
    <name evidence="12" type="ORF">PPYR_09603</name>
</gene>
<feature type="region of interest" description="Disordered" evidence="8">
    <location>
        <begin position="22"/>
        <end position="60"/>
    </location>
</feature>
<dbReference type="InterPro" id="IPR013083">
    <property type="entry name" value="Znf_RING/FYVE/PHD"/>
</dbReference>
<dbReference type="InterPro" id="IPR014756">
    <property type="entry name" value="Ig_E-set"/>
</dbReference>
<dbReference type="InterPro" id="IPR017868">
    <property type="entry name" value="Filamin/ABP280_repeat-like"/>
</dbReference>
<evidence type="ECO:0000256" key="7">
    <source>
        <dbReference type="PROSITE-ProRule" id="PRU00087"/>
    </source>
</evidence>
<evidence type="ECO:0000313" key="10">
    <source>
        <dbReference type="EMBL" id="JAV96994.1"/>
    </source>
</evidence>
<reference evidence="11" key="3">
    <citation type="submission" date="2019-08" db="EMBL/GenBank/DDBJ databases">
        <authorList>
            <consortium name="Photinus pyralis genome working group"/>
            <person name="Fallon T.R."/>
            <person name="Sander Lower S.E."/>
            <person name="Weng J.-K."/>
        </authorList>
    </citation>
    <scope>NUCLEOTIDE SEQUENCE</scope>
    <source>
        <strain evidence="11">1611_PpyrPB1</strain>
        <tissue evidence="11">Whole body</tissue>
    </source>
</reference>
<evidence type="ECO:0000256" key="1">
    <source>
        <dbReference type="ARBA" id="ARBA00008518"/>
    </source>
</evidence>
<dbReference type="AlphaFoldDB" id="A0A1Y1NGD9"/>
<dbReference type="GO" id="GO:0005654">
    <property type="term" value="C:nucleoplasm"/>
    <property type="evidence" value="ECO:0007669"/>
    <property type="project" value="TreeGrafter"/>
</dbReference>
<dbReference type="SMART" id="SM00336">
    <property type="entry name" value="BBOX"/>
    <property type="match status" value="2"/>
</dbReference>
<dbReference type="PROSITE" id="PS00518">
    <property type="entry name" value="ZF_RING_1"/>
    <property type="match status" value="1"/>
</dbReference>
<dbReference type="Pfam" id="PF00643">
    <property type="entry name" value="zf-B_box"/>
    <property type="match status" value="1"/>
</dbReference>
<evidence type="ECO:0000259" key="9">
    <source>
        <dbReference type="PROSITE" id="PS50119"/>
    </source>
</evidence>
<dbReference type="EMBL" id="VVIM01000006">
    <property type="protein sequence ID" value="KAB0798610.1"/>
    <property type="molecule type" value="Genomic_DNA"/>
</dbReference>
<protein>
    <recommendedName>
        <fullName evidence="9">B box-type domain-containing protein</fullName>
    </recommendedName>
</protein>
<dbReference type="SMART" id="SM00184">
    <property type="entry name" value="RING"/>
    <property type="match status" value="2"/>
</dbReference>
<dbReference type="InterPro" id="IPR001298">
    <property type="entry name" value="Filamin/ABP280_rpt"/>
</dbReference>
<dbReference type="Pfam" id="PF00630">
    <property type="entry name" value="Filamin"/>
    <property type="match status" value="1"/>
</dbReference>
<dbReference type="InterPro" id="IPR018957">
    <property type="entry name" value="Znf_C3HC4_RING-type"/>
</dbReference>
<dbReference type="PANTHER" id="PTHR25462">
    <property type="entry name" value="BONUS, ISOFORM C-RELATED"/>
    <property type="match status" value="1"/>
</dbReference>
<dbReference type="EMBL" id="VVIM01000006">
    <property type="protein sequence ID" value="KAB0798600.1"/>
    <property type="molecule type" value="Genomic_DNA"/>
</dbReference>
<evidence type="ECO:0000256" key="6">
    <source>
        <dbReference type="PROSITE-ProRule" id="PRU00024"/>
    </source>
</evidence>
<dbReference type="FunCoup" id="A0A1Y1NGD9">
    <property type="interactions" value="8"/>
</dbReference>
<dbReference type="SUPFAM" id="SSF57850">
    <property type="entry name" value="RING/U-box"/>
    <property type="match status" value="1"/>
</dbReference>
<dbReference type="SUPFAM" id="SSF57845">
    <property type="entry name" value="B-box zinc-binding domain"/>
    <property type="match status" value="1"/>
</dbReference>
<dbReference type="SUPFAM" id="SSF81296">
    <property type="entry name" value="E set domains"/>
    <property type="match status" value="1"/>
</dbReference>
<dbReference type="PANTHER" id="PTHR25462:SF291">
    <property type="entry name" value="E3 UBIQUITIN-PROTEIN LIGASE TRIM45"/>
    <property type="match status" value="1"/>
</dbReference>
<dbReference type="Pfam" id="PF00097">
    <property type="entry name" value="zf-C3HC4"/>
    <property type="match status" value="1"/>
</dbReference>
<evidence type="ECO:0000313" key="11">
    <source>
        <dbReference type="EMBL" id="KAB0798600.1"/>
    </source>
</evidence>
<evidence type="ECO:0000256" key="8">
    <source>
        <dbReference type="SAM" id="MobiDB-lite"/>
    </source>
</evidence>
<dbReference type="OrthoDB" id="264520at2759"/>
<dbReference type="InterPro" id="IPR017907">
    <property type="entry name" value="Znf_RING_CS"/>
</dbReference>
<dbReference type="EMBL" id="GEZM01003004">
    <property type="protein sequence ID" value="JAV96991.1"/>
    <property type="molecule type" value="Transcribed_RNA"/>
</dbReference>
<evidence type="ECO:0000313" key="12">
    <source>
        <dbReference type="EMBL" id="KAB0798610.1"/>
    </source>
</evidence>
<keyword evidence="2" id="KW-0479">Metal-binding</keyword>
<sequence>MMEVDHISYIFGSFSRRRSQEVGAMKRRSLEAPKISHDRSNSAPQHTSKKMETSSSRTKSMCGYKQDDNKFRCPFCKHFFEEPRVLPCLHTFCTKCLETMEKIKGGVEVESETTINVQTEELNTRQDPDSEGSGYGSDKCEVTRDNRTRLICRMCGIPSPLPPEGVRGLPLHYLIQHRMILATLNSSSTQLLCDFCLNDVLAIYRCTNCAYNLCDTCAEASARQKCSKHEILHLDDARKRGISRVRRQIMCSEHPDRELEVFCSTCCQVICRDCTSASHKGHMCELASRAAKSFTVTMRKALERVRNIAKETIELSTRLQGDSKRIQSRCDRVKQEVERYMDVYLSEIERHRQRLCDQIQDAQRENLDCIAVQQAEIQRRLRDAKEVVIFTDDLLTEGTDVELLSFVRTLLKRLERYSELELSHNWKVPDNLQFLPDEIAKDVSEDLCPIYGVITTQTVSPQNCVLQLEGLENIRIGKKMEVTLETYDSSNEPLQRGGETVIADLRHRDAGISRSVQVKVEDNRNGTYNLKFTPDVAGKLLLSVLIKGQPIKDNPFPIVVRTLRPHHGTFHCCTFCSSGGSKEATCGCGGKMPGGYRGCGHGHDGHPGRRHWSCCGNALEHSECVRASSTHYQFTL</sequence>
<dbReference type="InterPro" id="IPR047153">
    <property type="entry name" value="TRIM45/56/19-like"/>
</dbReference>
<dbReference type="InterPro" id="IPR013783">
    <property type="entry name" value="Ig-like_fold"/>
</dbReference>
<dbReference type="Gene3D" id="2.60.40.10">
    <property type="entry name" value="Immunoglobulins"/>
    <property type="match status" value="1"/>
</dbReference>
<dbReference type="Gene3D" id="3.30.40.10">
    <property type="entry name" value="Zinc/RING finger domain, C3HC4 (zinc finger)"/>
    <property type="match status" value="1"/>
</dbReference>
<dbReference type="PROSITE" id="PS50119">
    <property type="entry name" value="ZF_BBOX"/>
    <property type="match status" value="1"/>
</dbReference>
<dbReference type="PROSITE" id="PS50194">
    <property type="entry name" value="FILAMIN_REPEAT"/>
    <property type="match status" value="1"/>
</dbReference>
<dbReference type="InterPro" id="IPR001841">
    <property type="entry name" value="Znf_RING"/>
</dbReference>
<feature type="region of interest" description="Disordered" evidence="8">
    <location>
        <begin position="115"/>
        <end position="140"/>
    </location>
</feature>
<reference evidence="10" key="1">
    <citation type="journal article" date="2016" name="Sci. Rep.">
        <title>Molecular characterization of firefly nuptial gifts: a multi-omics approach sheds light on postcopulatory sexual selection.</title>
        <authorList>
            <person name="Al-Wathiqui N."/>
            <person name="Fallon T.R."/>
            <person name="South A."/>
            <person name="Weng J.K."/>
            <person name="Lewis S.M."/>
        </authorList>
    </citation>
    <scope>NUCLEOTIDE SEQUENCE</scope>
</reference>
<dbReference type="GO" id="GO:0008270">
    <property type="term" value="F:zinc ion binding"/>
    <property type="evidence" value="ECO:0007669"/>
    <property type="project" value="UniProtKB-KW"/>
</dbReference>
<comment type="similarity">
    <text evidence="1">Belongs to the TRIM/RBCC family.</text>
</comment>
<evidence type="ECO:0000256" key="3">
    <source>
        <dbReference type="ARBA" id="ARBA00022737"/>
    </source>
</evidence>
<keyword evidence="13" id="KW-1185">Reference proteome</keyword>
<accession>A0A1Y1NGD9</accession>
<keyword evidence="5" id="KW-0862">Zinc</keyword>
<dbReference type="Gene3D" id="3.30.160.60">
    <property type="entry name" value="Classic Zinc Finger"/>
    <property type="match status" value="1"/>
</dbReference>
<keyword evidence="3" id="KW-0677">Repeat</keyword>
<dbReference type="InterPro" id="IPR000315">
    <property type="entry name" value="Znf_B-box"/>
</dbReference>
<evidence type="ECO:0000256" key="5">
    <source>
        <dbReference type="ARBA" id="ARBA00022833"/>
    </source>
</evidence>
<feature type="repeat" description="Filamin" evidence="7">
    <location>
        <begin position="456"/>
        <end position="560"/>
    </location>
</feature>
<evidence type="ECO:0000256" key="2">
    <source>
        <dbReference type="ARBA" id="ARBA00022723"/>
    </source>
</evidence>
<dbReference type="EMBL" id="GEZM01003003">
    <property type="protein sequence ID" value="JAV96994.1"/>
    <property type="molecule type" value="Transcribed_RNA"/>
</dbReference>
<evidence type="ECO:0000256" key="4">
    <source>
        <dbReference type="ARBA" id="ARBA00022771"/>
    </source>
</evidence>
<dbReference type="SMART" id="SM00557">
    <property type="entry name" value="IG_FLMN"/>
    <property type="match status" value="1"/>
</dbReference>
<dbReference type="InParanoid" id="A0A1Y1NGD9"/>
<reference evidence="11 13" key="2">
    <citation type="journal article" date="2018" name="Elife">
        <title>Firefly genomes illuminate parallel origins of bioluminescence in beetles.</title>
        <authorList>
            <person name="Fallon T.R."/>
            <person name="Lower S.E."/>
            <person name="Chang C.H."/>
            <person name="Bessho-Uehara M."/>
            <person name="Martin G.J."/>
            <person name="Bewick A.J."/>
            <person name="Behringer M."/>
            <person name="Debat H.J."/>
            <person name="Wong I."/>
            <person name="Day J.C."/>
            <person name="Suvorov A."/>
            <person name="Silva C.J."/>
            <person name="Stanger-Hall K.F."/>
            <person name="Hall D.W."/>
            <person name="Schmitz R.J."/>
            <person name="Nelson D.R."/>
            <person name="Lewis S.M."/>
            <person name="Shigenobu S."/>
            <person name="Bybee S.M."/>
            <person name="Larracuente A.M."/>
            <person name="Oba Y."/>
            <person name="Weng J.K."/>
        </authorList>
    </citation>
    <scope>NUCLEOTIDE SEQUENCE [LARGE SCALE GENOMIC DNA]</scope>
    <source>
        <strain evidence="11">1611_PpyrPB1</strain>
        <tissue evidence="11">Whole body</tissue>
    </source>
</reference>
<keyword evidence="4 6" id="KW-0863">Zinc-finger</keyword>